<dbReference type="Proteomes" id="UP000553193">
    <property type="component" value="Unassembled WGS sequence"/>
</dbReference>
<dbReference type="InterPro" id="IPR012644">
    <property type="entry name" value="CHP02300_FYDLN_acid"/>
</dbReference>
<evidence type="ECO:0000313" key="2">
    <source>
        <dbReference type="EMBL" id="MBB3896603.1"/>
    </source>
</evidence>
<comment type="caution">
    <text evidence="2">The sequence shown here is derived from an EMBL/GenBank/DDBJ whole genome shotgun (WGS) entry which is preliminary data.</text>
</comment>
<gene>
    <name evidence="2" type="ORF">GGQ83_000029</name>
</gene>
<keyword evidence="3" id="KW-1185">Reference proteome</keyword>
<dbReference type="RefSeq" id="WP_184381578.1">
    <property type="nucleotide sequence ID" value="NZ_JACIDJ010000001.1"/>
</dbReference>
<feature type="compositionally biased region" description="Acidic residues" evidence="1">
    <location>
        <begin position="64"/>
        <end position="107"/>
    </location>
</feature>
<evidence type="ECO:0000313" key="3">
    <source>
        <dbReference type="Proteomes" id="UP000553193"/>
    </source>
</evidence>
<organism evidence="2 3">
    <name type="scientific">Roseococcus suduntuyensis</name>
    <dbReference type="NCBI Taxonomy" id="455361"/>
    <lineage>
        <taxon>Bacteria</taxon>
        <taxon>Pseudomonadati</taxon>
        <taxon>Pseudomonadota</taxon>
        <taxon>Alphaproteobacteria</taxon>
        <taxon>Acetobacterales</taxon>
        <taxon>Roseomonadaceae</taxon>
        <taxon>Roseococcus</taxon>
    </lineage>
</organism>
<feature type="region of interest" description="Disordered" evidence="1">
    <location>
        <begin position="32"/>
        <end position="107"/>
    </location>
</feature>
<name>A0A840A7Y7_9PROT</name>
<accession>A0A840A7Y7</accession>
<proteinExistence type="predicted"/>
<evidence type="ECO:0000256" key="1">
    <source>
        <dbReference type="SAM" id="MobiDB-lite"/>
    </source>
</evidence>
<dbReference type="EMBL" id="JACIDJ010000001">
    <property type="protein sequence ID" value="MBB3896603.1"/>
    <property type="molecule type" value="Genomic_DNA"/>
</dbReference>
<reference evidence="2 3" key="1">
    <citation type="submission" date="2020-08" db="EMBL/GenBank/DDBJ databases">
        <title>Genomic Encyclopedia of Type Strains, Phase IV (KMG-IV): sequencing the most valuable type-strain genomes for metagenomic binning, comparative biology and taxonomic classification.</title>
        <authorList>
            <person name="Goeker M."/>
        </authorList>
    </citation>
    <scope>NUCLEOTIDE SEQUENCE [LARGE SCALE GENOMIC DNA]</scope>
    <source>
        <strain evidence="2 3">DSM 19979</strain>
    </source>
</reference>
<dbReference type="Pfam" id="PF09538">
    <property type="entry name" value="FYDLN_acid"/>
    <property type="match status" value="1"/>
</dbReference>
<dbReference type="AlphaFoldDB" id="A0A840A7Y7"/>
<dbReference type="NCBIfam" id="TIGR02300">
    <property type="entry name" value="FYDLN_acid"/>
    <property type="match status" value="1"/>
</dbReference>
<sequence length="107" mass="11612">MAKPELGLKRVCVACGAKFYDLTRAPAICPKCGTEQPAEQPRARRSAALPEDKVKKRAGVPAEADAEDVELEDVEADPALDDDADLEDEEEAIGDEIEVEADRDEET</sequence>
<protein>
    <submittedName>
        <fullName evidence="2">Uncharacterized protein (TIGR02300 family)</fullName>
    </submittedName>
</protein>